<dbReference type="RefSeq" id="WP_004109127.1">
    <property type="nucleotide sequence ID" value="NZ_ABFNOZ020000003.1"/>
</dbReference>
<sequence length="120" mass="13809">MIHLIIEDRENALTYIPLIRRHLPHLAINAIKQNLNASGYVTSFDESKICDDILEEQNPVGNFLNLIKILKNRGAQLKFIEQTGDEPGEALSLSQLLNYVERGLEIARQTEREDEQARRR</sequence>
<reference evidence="3 4" key="3">
    <citation type="submission" date="2021-03" db="EMBL/GenBank/DDBJ databases">
        <authorList>
            <person name="Stanton E."/>
        </authorList>
    </citation>
    <scope>NUCLEOTIDE SEQUENCE [LARGE SCALE GENOMIC DNA]</scope>
    <source>
        <strain evidence="3 4">2020EL-00037</strain>
    </source>
</reference>
<evidence type="ECO:0000313" key="4">
    <source>
        <dbReference type="Proteomes" id="UP000673434"/>
    </source>
</evidence>
<comment type="caution">
    <text evidence="1">The sequence shown here is derived from an EMBL/GenBank/DDBJ whole genome shotgun (WGS) entry which is preliminary data.</text>
</comment>
<evidence type="ECO:0000313" key="2">
    <source>
        <dbReference type="EMBL" id="HAT1684357.1"/>
    </source>
</evidence>
<evidence type="ECO:0000313" key="1">
    <source>
        <dbReference type="EMBL" id="EML7082957.1"/>
    </source>
</evidence>
<evidence type="ECO:0000313" key="3">
    <source>
        <dbReference type="EMBL" id="MBQ0599126.1"/>
    </source>
</evidence>
<dbReference type="AlphaFoldDB" id="A0A181Y3W4"/>
<organism evidence="1">
    <name type="scientific">Klebsiella oxytoca</name>
    <dbReference type="NCBI Taxonomy" id="571"/>
    <lineage>
        <taxon>Bacteria</taxon>
        <taxon>Pseudomonadati</taxon>
        <taxon>Pseudomonadota</taxon>
        <taxon>Gammaproteobacteria</taxon>
        <taxon>Enterobacterales</taxon>
        <taxon>Enterobacteriaceae</taxon>
        <taxon>Klebsiella/Raoultella group</taxon>
        <taxon>Klebsiella</taxon>
    </lineage>
</organism>
<reference evidence="1" key="4">
    <citation type="submission" date="2024-02" db="EMBL/GenBank/DDBJ databases">
        <authorList>
            <consortium name="Clinical and Environmental Microbiology Branch: Whole genome sequencing antimicrobial resistance pathogens in the healthcare setting"/>
        </authorList>
    </citation>
    <scope>NUCLEOTIDE SEQUENCE</scope>
    <source>
        <strain evidence="1">2023BB-00086</strain>
    </source>
</reference>
<reference evidence="2" key="1">
    <citation type="journal article" date="2018" name="Genome Biol.">
        <title>SKESA: strategic k-mer extension for scrupulous assemblies.</title>
        <authorList>
            <person name="Souvorov A."/>
            <person name="Agarwala R."/>
            <person name="Lipman D.J."/>
        </authorList>
    </citation>
    <scope>NUCLEOTIDE SEQUENCE</scope>
    <source>
        <strain evidence="2">R404</strain>
    </source>
</reference>
<dbReference type="EMBL" id="JAGKON010000004">
    <property type="protein sequence ID" value="MBQ0599126.1"/>
    <property type="molecule type" value="Genomic_DNA"/>
</dbReference>
<dbReference type="OrthoDB" id="6577548at2"/>
<proteinExistence type="predicted"/>
<dbReference type="EMBL" id="DACSEO010000095">
    <property type="protein sequence ID" value="HAT1684357.1"/>
    <property type="molecule type" value="Genomic_DNA"/>
</dbReference>
<dbReference type="GeneID" id="93287077"/>
<protein>
    <submittedName>
        <fullName evidence="1">Uncharacterized protein</fullName>
    </submittedName>
</protein>
<gene>
    <name evidence="2" type="ORF">I8Y21_005141</name>
    <name evidence="3" type="ORF">J7S78_04860</name>
    <name evidence="1" type="ORF">RYF40_003433</name>
</gene>
<name>A0A181Y3W4_KLEOX</name>
<keyword evidence="4" id="KW-1185">Reference proteome</keyword>
<dbReference type="Proteomes" id="UP000673434">
    <property type="component" value="Unassembled WGS sequence"/>
</dbReference>
<dbReference type="EMBL" id="ABNOCX020000006">
    <property type="protein sequence ID" value="EML7082957.1"/>
    <property type="molecule type" value="Genomic_DNA"/>
</dbReference>
<dbReference type="Proteomes" id="UP000856143">
    <property type="component" value="Unassembled WGS sequence"/>
</dbReference>
<reference evidence="2" key="2">
    <citation type="submission" date="2020-11" db="EMBL/GenBank/DDBJ databases">
        <authorList>
            <consortium name="NCBI Pathogen Detection Project"/>
        </authorList>
    </citation>
    <scope>NUCLEOTIDE SEQUENCE</scope>
    <source>
        <strain evidence="2">R404</strain>
    </source>
</reference>
<accession>A0A181Y3W4</accession>